<keyword evidence="2 4" id="KW-0808">Transferase</keyword>
<dbReference type="AlphaFoldDB" id="A0A6N3ELY9"/>
<dbReference type="InterPro" id="IPR018193">
    <property type="entry name" value="Glyc_kinase_flavodox-like_fold"/>
</dbReference>
<evidence type="ECO:0000256" key="3">
    <source>
        <dbReference type="ARBA" id="ARBA00022777"/>
    </source>
</evidence>
<dbReference type="GO" id="GO:0008887">
    <property type="term" value="F:glycerate kinase activity"/>
    <property type="evidence" value="ECO:0007669"/>
    <property type="project" value="InterPro"/>
</dbReference>
<dbReference type="InterPro" id="IPR018197">
    <property type="entry name" value="Glycerate_kinase_RE-like"/>
</dbReference>
<dbReference type="GeneID" id="77332344"/>
<evidence type="ECO:0000313" key="4">
    <source>
        <dbReference type="EMBL" id="VYU39503.1"/>
    </source>
</evidence>
<keyword evidence="3 4" id="KW-0418">Kinase</keyword>
<proteinExistence type="inferred from homology"/>
<dbReference type="GO" id="GO:0043798">
    <property type="term" value="F:glycerate 2-kinase activity"/>
    <property type="evidence" value="ECO:0007669"/>
    <property type="project" value="UniProtKB-EC"/>
</dbReference>
<protein>
    <submittedName>
        <fullName evidence="4">Glycerate 2-kinase</fullName>
        <ecNumber evidence="4">2.7.1.165</ecNumber>
    </submittedName>
</protein>
<dbReference type="InterPro" id="IPR036129">
    <property type="entry name" value="Glycerate_kinase_sf"/>
</dbReference>
<dbReference type="GO" id="GO:0031388">
    <property type="term" value="P:organic acid phosphorylation"/>
    <property type="evidence" value="ECO:0007669"/>
    <property type="project" value="InterPro"/>
</dbReference>
<dbReference type="InterPro" id="IPR004381">
    <property type="entry name" value="Glycerate_kinase"/>
</dbReference>
<gene>
    <name evidence="4" type="primary">garK_2</name>
    <name evidence="4" type="ORF">SSLFYP27_02093</name>
</gene>
<dbReference type="RefSeq" id="WP_002481533.1">
    <property type="nucleotide sequence ID" value="NZ_CACRUO010000053.1"/>
</dbReference>
<sequence>MRVLVAMDEFNGIVSSYEANRYVEEAVASQIEEADIVQVPLFNGRHELMDSVFLWQSGTKYRVNVHDADMKQVEGVYGKTESGMTIIEADLFLQGNRPLTERTSYGLGELIAAALDNDAKHLVISLGNIASFDGGAGMLQALGAKYYNDEGEPVDAKEGVGVLKYIRRVDFSGLDQRLKETRIQLVSDFASKMYGKESEIMQVYKLLEISREEAATIDNLVWYFSEILKNETRTVTSTVERGGAGGGIAAVLAALYNAEVLTSHSLVDQITHLENLIEQADLIMFGEGINEQDHLLETTSLRIAELATKYHKPCIAINATADKFDRYEALGVTGMFNLFMTMPKRYTSFEAGLQIRFYAVQALKLLTTTFNTQKSQTKA</sequence>
<dbReference type="Pfam" id="PF02595">
    <property type="entry name" value="Gly_kinase"/>
    <property type="match status" value="1"/>
</dbReference>
<dbReference type="SUPFAM" id="SSF110738">
    <property type="entry name" value="Glycerate kinase I"/>
    <property type="match status" value="1"/>
</dbReference>
<evidence type="ECO:0000256" key="2">
    <source>
        <dbReference type="ARBA" id="ARBA00022679"/>
    </source>
</evidence>
<dbReference type="NCBIfam" id="TIGR00045">
    <property type="entry name" value="glycerate kinase"/>
    <property type="match status" value="1"/>
</dbReference>
<dbReference type="PANTHER" id="PTHR21599">
    <property type="entry name" value="GLYCERATE KINASE"/>
    <property type="match status" value="1"/>
</dbReference>
<dbReference type="EC" id="2.7.1.165" evidence="4"/>
<dbReference type="EMBL" id="CACRUO010000053">
    <property type="protein sequence ID" value="VYU39503.1"/>
    <property type="molecule type" value="Genomic_DNA"/>
</dbReference>
<evidence type="ECO:0000256" key="1">
    <source>
        <dbReference type="ARBA" id="ARBA00006284"/>
    </source>
</evidence>
<organism evidence="4">
    <name type="scientific">Staphylococcus simulans</name>
    <dbReference type="NCBI Taxonomy" id="1286"/>
    <lineage>
        <taxon>Bacteria</taxon>
        <taxon>Bacillati</taxon>
        <taxon>Bacillota</taxon>
        <taxon>Bacilli</taxon>
        <taxon>Bacillales</taxon>
        <taxon>Staphylococcaceae</taxon>
        <taxon>Staphylococcus</taxon>
    </lineage>
</organism>
<reference evidence="4" key="1">
    <citation type="submission" date="2019-11" db="EMBL/GenBank/DDBJ databases">
        <authorList>
            <person name="Feng L."/>
        </authorList>
    </citation>
    <scope>NUCLEOTIDE SEQUENCE</scope>
    <source>
        <strain evidence="4">SsimulansLFYP27</strain>
    </source>
</reference>
<name>A0A6N3ELY9_STASI</name>
<dbReference type="PANTHER" id="PTHR21599:SF0">
    <property type="entry name" value="GLYCERATE KINASE"/>
    <property type="match status" value="1"/>
</dbReference>
<accession>A0A6N3ELY9</accession>
<dbReference type="Gene3D" id="3.40.50.10350">
    <property type="entry name" value="Glycerate kinase, domain 1"/>
    <property type="match status" value="1"/>
</dbReference>
<comment type="similarity">
    <text evidence="1">Belongs to the glycerate kinase type-1 family.</text>
</comment>
<dbReference type="Gene3D" id="3.90.1510.10">
    <property type="entry name" value="Glycerate kinase, domain 2"/>
    <property type="match status" value="1"/>
</dbReference>